<keyword evidence="2" id="KW-1185">Reference proteome</keyword>
<dbReference type="SUPFAM" id="SSF53474">
    <property type="entry name" value="alpha/beta-Hydrolases"/>
    <property type="match status" value="1"/>
</dbReference>
<keyword evidence="1" id="KW-0378">Hydrolase</keyword>
<dbReference type="EMBL" id="SDPP02000006">
    <property type="protein sequence ID" value="KAA1373075.1"/>
    <property type="molecule type" value="Genomic_DNA"/>
</dbReference>
<dbReference type="InterPro" id="IPR029058">
    <property type="entry name" value="AB_hydrolase_fold"/>
</dbReference>
<evidence type="ECO:0000313" key="2">
    <source>
        <dbReference type="Proteomes" id="UP001515100"/>
    </source>
</evidence>
<evidence type="ECO:0000313" key="1">
    <source>
        <dbReference type="EMBL" id="KAA1373075.1"/>
    </source>
</evidence>
<comment type="caution">
    <text evidence="1">The sequence shown here is derived from an EMBL/GenBank/DDBJ whole genome shotgun (WGS) entry which is preliminary data.</text>
</comment>
<proteinExistence type="predicted"/>
<dbReference type="Proteomes" id="UP001515100">
    <property type="component" value="Unassembled WGS sequence"/>
</dbReference>
<dbReference type="Gene3D" id="3.40.50.1820">
    <property type="entry name" value="alpha/beta hydrolase"/>
    <property type="match status" value="1"/>
</dbReference>
<dbReference type="RefSeq" id="WP_129185217.1">
    <property type="nucleotide sequence ID" value="NZ_JAGIOG010000001.1"/>
</dbReference>
<reference evidence="1" key="1">
    <citation type="submission" date="2019-09" db="EMBL/GenBank/DDBJ databases">
        <authorList>
            <person name="Li J."/>
        </authorList>
    </citation>
    <scope>NUCLEOTIDE SEQUENCE [LARGE SCALE GENOMIC DNA]</scope>
    <source>
        <strain evidence="1">NRBC 14897</strain>
    </source>
</reference>
<dbReference type="OrthoDB" id="9800988at2"/>
<name>A0A641AHC6_9ACTN</name>
<gene>
    <name evidence="1" type="ORF">ESP62_018505</name>
</gene>
<accession>A0A641AHC6</accession>
<dbReference type="AlphaFoldDB" id="A0A641AHC6"/>
<dbReference type="GO" id="GO:0016787">
    <property type="term" value="F:hydrolase activity"/>
    <property type="evidence" value="ECO:0007669"/>
    <property type="project" value="UniProtKB-KW"/>
</dbReference>
<protein>
    <submittedName>
        <fullName evidence="1">Alpha/beta hydrolase</fullName>
    </submittedName>
</protein>
<organism evidence="1 2">
    <name type="scientific">Aeromicrobium fastidiosum</name>
    <dbReference type="NCBI Taxonomy" id="52699"/>
    <lineage>
        <taxon>Bacteria</taxon>
        <taxon>Bacillati</taxon>
        <taxon>Actinomycetota</taxon>
        <taxon>Actinomycetes</taxon>
        <taxon>Propionibacteriales</taxon>
        <taxon>Nocardioidaceae</taxon>
        <taxon>Aeromicrobium</taxon>
    </lineage>
</organism>
<sequence>MTSTATHAENVLARPGALTELDIGAQEAVRNGVEGWLNDDLAFCHRPWGCDLSQVTADTLMVFGEADVLVPHAHGDAYLRAIGHGQLVKIPDAGHWMDDVEPAILEWLVSDTAAPAELY</sequence>